<dbReference type="PANTHER" id="PTHR12924">
    <property type="entry name" value="TRANSLOCON-ASSOCIATED PROTEIN, ALPHA SUBUNIT"/>
    <property type="match status" value="1"/>
</dbReference>
<dbReference type="GO" id="GO:0005789">
    <property type="term" value="C:endoplasmic reticulum membrane"/>
    <property type="evidence" value="ECO:0007669"/>
    <property type="project" value="UniProtKB-SubCell"/>
</dbReference>
<accession>A0A7I8VLT2</accession>
<proteinExistence type="inferred from homology"/>
<feature type="transmembrane region" description="Helical" evidence="13">
    <location>
        <begin position="185"/>
        <end position="210"/>
    </location>
</feature>
<name>A0A7I8VLT2_9ANNE</name>
<comment type="similarity">
    <text evidence="2">Belongs to the TRAP-alpha family.</text>
</comment>
<evidence type="ECO:0000256" key="10">
    <source>
        <dbReference type="ARBA" id="ARBA00025854"/>
    </source>
</evidence>
<reference evidence="14 15" key="1">
    <citation type="submission" date="2020-08" db="EMBL/GenBank/DDBJ databases">
        <authorList>
            <person name="Hejnol A."/>
        </authorList>
    </citation>
    <scope>NUCLEOTIDE SEQUENCE [LARGE SCALE GENOMIC DNA]</scope>
</reference>
<comment type="caution">
    <text evidence="14">The sequence shown here is derived from an EMBL/GenBank/DDBJ whole genome shotgun (WGS) entry which is preliminary data.</text>
</comment>
<evidence type="ECO:0000256" key="9">
    <source>
        <dbReference type="ARBA" id="ARBA00025620"/>
    </source>
</evidence>
<dbReference type="Proteomes" id="UP000549394">
    <property type="component" value="Unassembled WGS sequence"/>
</dbReference>
<evidence type="ECO:0000256" key="13">
    <source>
        <dbReference type="SAM" id="Phobius"/>
    </source>
</evidence>
<comment type="subcellular location">
    <subcellularLocation>
        <location evidence="1">Endoplasmic reticulum membrane</location>
        <topology evidence="1">Single-pass type I membrane protein</topology>
    </subcellularLocation>
</comment>
<keyword evidence="4 13" id="KW-0812">Transmembrane</keyword>
<comment type="subunit">
    <text evidence="10">Heterotetramer of TRAP-alpha, TRAP-beta, TRAP-delta and TRAP-gamma. Interacts with palmitoylated calnexin (CALX), the interaction is required for efficient folding of glycosylated proteins.</text>
</comment>
<evidence type="ECO:0000256" key="11">
    <source>
        <dbReference type="ARBA" id="ARBA00031071"/>
    </source>
</evidence>
<keyword evidence="8 13" id="KW-0472">Membrane</keyword>
<organism evidence="14 15">
    <name type="scientific">Dimorphilus gyrociliatus</name>
    <dbReference type="NCBI Taxonomy" id="2664684"/>
    <lineage>
        <taxon>Eukaryota</taxon>
        <taxon>Metazoa</taxon>
        <taxon>Spiralia</taxon>
        <taxon>Lophotrochozoa</taxon>
        <taxon>Annelida</taxon>
        <taxon>Polychaeta</taxon>
        <taxon>Polychaeta incertae sedis</taxon>
        <taxon>Dinophilidae</taxon>
        <taxon>Dimorphilus</taxon>
    </lineage>
</organism>
<evidence type="ECO:0000256" key="4">
    <source>
        <dbReference type="ARBA" id="ARBA00022692"/>
    </source>
</evidence>
<dbReference type="OrthoDB" id="1926781at2759"/>
<keyword evidence="15" id="KW-1185">Reference proteome</keyword>
<keyword evidence="5" id="KW-0732">Signal</keyword>
<feature type="region of interest" description="Disordered" evidence="12">
    <location>
        <begin position="233"/>
        <end position="266"/>
    </location>
</feature>
<dbReference type="InterPro" id="IPR005595">
    <property type="entry name" value="TRAP_alpha"/>
</dbReference>
<gene>
    <name evidence="14" type="ORF">DGYR_LOCUS5801</name>
</gene>
<evidence type="ECO:0000313" key="15">
    <source>
        <dbReference type="Proteomes" id="UP000549394"/>
    </source>
</evidence>
<dbReference type="AlphaFoldDB" id="A0A7I8VLT2"/>
<evidence type="ECO:0000256" key="12">
    <source>
        <dbReference type="SAM" id="MobiDB-lite"/>
    </source>
</evidence>
<protein>
    <recommendedName>
        <fullName evidence="3">Translocon-associated protein subunit alpha</fullName>
    </recommendedName>
    <alternativeName>
        <fullName evidence="11">Signal sequence receptor subunit alpha</fullName>
    </alternativeName>
</protein>
<comment type="function">
    <text evidence="9">TRAP proteins are part of a complex whose function is to bind calcium to the ER membrane and thereby regulate the retention of ER resident proteins. May be involved in the recycling of the translocation apparatus after completion of the translocation process or may function as a membrane-bound chaperone facilitating folding of translocated proteins.</text>
</comment>
<evidence type="ECO:0000256" key="8">
    <source>
        <dbReference type="ARBA" id="ARBA00023136"/>
    </source>
</evidence>
<feature type="compositionally biased region" description="Acidic residues" evidence="12">
    <location>
        <begin position="1"/>
        <end position="26"/>
    </location>
</feature>
<evidence type="ECO:0000256" key="2">
    <source>
        <dbReference type="ARBA" id="ARBA00006776"/>
    </source>
</evidence>
<dbReference type="EMBL" id="CAJFCJ010000007">
    <property type="protein sequence ID" value="CAD5117254.1"/>
    <property type="molecule type" value="Genomic_DNA"/>
</dbReference>
<keyword evidence="6" id="KW-0256">Endoplasmic reticulum</keyword>
<evidence type="ECO:0000256" key="1">
    <source>
        <dbReference type="ARBA" id="ARBA00004115"/>
    </source>
</evidence>
<dbReference type="PANTHER" id="PTHR12924:SF0">
    <property type="entry name" value="TRANSLOCON-ASSOCIATED PROTEIN SUBUNIT ALPHA"/>
    <property type="match status" value="1"/>
</dbReference>
<evidence type="ECO:0000256" key="5">
    <source>
        <dbReference type="ARBA" id="ARBA00022729"/>
    </source>
</evidence>
<sequence length="266" mass="29749">MIAFAEEDNLEGEDGEEASVESDEPAATENEPTDATAAEQTDKEEEEEEEKLKPSPDAESSILFVTPTSTDLPAGKPVRVLVGLTNNGDKNFIVDTIDAAFHYPQDYSYYFQNFTVVKYDSVVEQNKQMTFDYVFTPSDSFSSRPFTLTVNLNYKDADGKVFQDAVFNETITMGEPDEGLDGETFFLYVFLAAMVVLMIVGIQQLLISFGKKKHLLKPKRNIVETGTQKADVDMDWIPKQSHMKKSPGRSPKSSPRQRKRGNAENA</sequence>
<evidence type="ECO:0000256" key="6">
    <source>
        <dbReference type="ARBA" id="ARBA00022824"/>
    </source>
</evidence>
<dbReference type="Pfam" id="PF03896">
    <property type="entry name" value="TRAP_alpha"/>
    <property type="match status" value="1"/>
</dbReference>
<evidence type="ECO:0000256" key="7">
    <source>
        <dbReference type="ARBA" id="ARBA00022989"/>
    </source>
</evidence>
<evidence type="ECO:0000256" key="3">
    <source>
        <dbReference type="ARBA" id="ARBA00020280"/>
    </source>
</evidence>
<keyword evidence="7 13" id="KW-1133">Transmembrane helix</keyword>
<evidence type="ECO:0000313" key="14">
    <source>
        <dbReference type="EMBL" id="CAD5117254.1"/>
    </source>
</evidence>
<feature type="region of interest" description="Disordered" evidence="12">
    <location>
        <begin position="1"/>
        <end position="60"/>
    </location>
</feature>